<dbReference type="EMBL" id="BSOP01000005">
    <property type="protein sequence ID" value="GLR49748.1"/>
    <property type="molecule type" value="Genomic_DNA"/>
</dbReference>
<name>A0ABQ5ZAT6_9HYPH</name>
<sequence>MDLPHLLPQAGIFEPDDLAVMRDVVARLKRHADHDIDAIALTVIRLFREEPGDAEHLWNRCRSIVS</sequence>
<organism evidence="1 2">
    <name type="scientific">Shinella yambaruensis</name>
    <dbReference type="NCBI Taxonomy" id="415996"/>
    <lineage>
        <taxon>Bacteria</taxon>
        <taxon>Pseudomonadati</taxon>
        <taxon>Pseudomonadota</taxon>
        <taxon>Alphaproteobacteria</taxon>
        <taxon>Hyphomicrobiales</taxon>
        <taxon>Rhizobiaceae</taxon>
        <taxon>Shinella</taxon>
    </lineage>
</organism>
<accession>A0ABQ5ZAT6</accession>
<comment type="caution">
    <text evidence="1">The sequence shown here is derived from an EMBL/GenBank/DDBJ whole genome shotgun (WGS) entry which is preliminary data.</text>
</comment>
<gene>
    <name evidence="1" type="ORF">GCM10007923_09530</name>
</gene>
<protein>
    <submittedName>
        <fullName evidence="1">Uncharacterized protein</fullName>
    </submittedName>
</protein>
<evidence type="ECO:0000313" key="2">
    <source>
        <dbReference type="Proteomes" id="UP001156702"/>
    </source>
</evidence>
<evidence type="ECO:0000313" key="1">
    <source>
        <dbReference type="EMBL" id="GLR49748.1"/>
    </source>
</evidence>
<keyword evidence="2" id="KW-1185">Reference proteome</keyword>
<reference evidence="2" key="1">
    <citation type="journal article" date="2019" name="Int. J. Syst. Evol. Microbiol.">
        <title>The Global Catalogue of Microorganisms (GCM) 10K type strain sequencing project: providing services to taxonomists for standard genome sequencing and annotation.</title>
        <authorList>
            <consortium name="The Broad Institute Genomics Platform"/>
            <consortium name="The Broad Institute Genome Sequencing Center for Infectious Disease"/>
            <person name="Wu L."/>
            <person name="Ma J."/>
        </authorList>
    </citation>
    <scope>NUCLEOTIDE SEQUENCE [LARGE SCALE GENOMIC DNA]</scope>
    <source>
        <strain evidence="2">NBRC 102122</strain>
    </source>
</reference>
<proteinExistence type="predicted"/>
<dbReference type="Proteomes" id="UP001156702">
    <property type="component" value="Unassembled WGS sequence"/>
</dbReference>